<keyword evidence="5" id="KW-1185">Reference proteome</keyword>
<dbReference type="EMBL" id="BMOS01000002">
    <property type="protein sequence ID" value="GGN50108.1"/>
    <property type="molecule type" value="Genomic_DNA"/>
</dbReference>
<name>A0A918CYN4_9BACI</name>
<keyword evidence="2" id="KW-0472">Membrane</keyword>
<dbReference type="GO" id="GO:0004222">
    <property type="term" value="F:metalloendopeptidase activity"/>
    <property type="evidence" value="ECO:0007669"/>
    <property type="project" value="TreeGrafter"/>
</dbReference>
<reference evidence="4" key="1">
    <citation type="journal article" date="2014" name="Int. J. Syst. Evol. Microbiol.">
        <title>Complete genome sequence of Corynebacterium casei LMG S-19264T (=DSM 44701T), isolated from a smear-ripened cheese.</title>
        <authorList>
            <consortium name="US DOE Joint Genome Institute (JGI-PGF)"/>
            <person name="Walter F."/>
            <person name="Albersmeier A."/>
            <person name="Kalinowski J."/>
            <person name="Ruckert C."/>
        </authorList>
    </citation>
    <scope>NUCLEOTIDE SEQUENCE</scope>
    <source>
        <strain evidence="4">JCM 17251</strain>
    </source>
</reference>
<dbReference type="PANTHER" id="PTHR21666:SF291">
    <property type="entry name" value="STAGE II SPORULATION PROTEIN Q"/>
    <property type="match status" value="1"/>
</dbReference>
<reference evidence="4" key="2">
    <citation type="submission" date="2020-09" db="EMBL/GenBank/DDBJ databases">
        <authorList>
            <person name="Sun Q."/>
            <person name="Ohkuma M."/>
        </authorList>
    </citation>
    <scope>NUCLEOTIDE SEQUENCE</scope>
    <source>
        <strain evidence="4">JCM 17251</strain>
    </source>
</reference>
<evidence type="ECO:0000313" key="4">
    <source>
        <dbReference type="EMBL" id="GGN50108.1"/>
    </source>
</evidence>
<dbReference type="RefSeq" id="WP_188855914.1">
    <property type="nucleotide sequence ID" value="NZ_BMOS01000002.1"/>
</dbReference>
<feature type="domain" description="M23ase beta-sheet core" evidence="3">
    <location>
        <begin position="119"/>
        <end position="216"/>
    </location>
</feature>
<keyword evidence="2" id="KW-0812">Transmembrane</keyword>
<dbReference type="PANTHER" id="PTHR21666">
    <property type="entry name" value="PEPTIDASE-RELATED"/>
    <property type="match status" value="1"/>
</dbReference>
<feature type="compositionally biased region" description="Acidic residues" evidence="1">
    <location>
        <begin position="235"/>
        <end position="306"/>
    </location>
</feature>
<gene>
    <name evidence="4" type="primary">spoIIQ</name>
    <name evidence="4" type="ORF">GCM10007971_03310</name>
</gene>
<evidence type="ECO:0000256" key="2">
    <source>
        <dbReference type="SAM" id="Phobius"/>
    </source>
</evidence>
<feature type="region of interest" description="Disordered" evidence="1">
    <location>
        <begin position="233"/>
        <end position="306"/>
    </location>
</feature>
<proteinExistence type="predicted"/>
<feature type="region of interest" description="Disordered" evidence="1">
    <location>
        <begin position="52"/>
        <end position="71"/>
    </location>
</feature>
<dbReference type="Pfam" id="PF01551">
    <property type="entry name" value="Peptidase_M23"/>
    <property type="match status" value="1"/>
</dbReference>
<dbReference type="SUPFAM" id="SSF51261">
    <property type="entry name" value="Duplicated hybrid motif"/>
    <property type="match status" value="1"/>
</dbReference>
<dbReference type="Gene3D" id="2.70.70.10">
    <property type="entry name" value="Glucose Permease (Domain IIA)"/>
    <property type="match status" value="1"/>
</dbReference>
<sequence length="306" mass="34219">MNEENKFGPKKSWTRIFRKKWFFPSLYLVLAALLISAVVWYQNNGDDQEIVEEREQSEEYSPVLNEEEAEPVMEQQEVVQLPIENTEEAQIVTKFFDYNADESEKVNALIHYNNRYYQSTGIDITTEDGEGFEVVAALSGTVAEVKEDPLLGNVVVIDHGDDVKTYYASLGDVKVEADANVKQGEAIGTAGKNKFGTEHGNHVHFEVRKGDTPVNPEALLNQPLANIAELMDSAESTEDVAEDADESEGVTEEAEETEPTEETDAVEQPEEADEQDEDADAELDESDADLEVEDEQPEETEDDTEE</sequence>
<dbReference type="CDD" id="cd12797">
    <property type="entry name" value="M23_peptidase"/>
    <property type="match status" value="1"/>
</dbReference>
<dbReference type="InterPro" id="IPR011055">
    <property type="entry name" value="Dup_hybrid_motif"/>
</dbReference>
<dbReference type="AlphaFoldDB" id="A0A918CYN4"/>
<keyword evidence="2" id="KW-1133">Transmembrane helix</keyword>
<dbReference type="InterPro" id="IPR050570">
    <property type="entry name" value="Cell_wall_metabolism_enzyme"/>
</dbReference>
<feature type="transmembrane region" description="Helical" evidence="2">
    <location>
        <begin position="21"/>
        <end position="41"/>
    </location>
</feature>
<evidence type="ECO:0000259" key="3">
    <source>
        <dbReference type="Pfam" id="PF01551"/>
    </source>
</evidence>
<dbReference type="InterPro" id="IPR016047">
    <property type="entry name" value="M23ase_b-sheet_dom"/>
</dbReference>
<dbReference type="Proteomes" id="UP000624041">
    <property type="component" value="Unassembled WGS sequence"/>
</dbReference>
<protein>
    <submittedName>
        <fullName evidence="4">Stage II sporulation protein Q</fullName>
    </submittedName>
</protein>
<accession>A0A918CYN4</accession>
<organism evidence="4 5">
    <name type="scientific">Oceanobacillus indicireducens</name>
    <dbReference type="NCBI Taxonomy" id="1004261"/>
    <lineage>
        <taxon>Bacteria</taxon>
        <taxon>Bacillati</taxon>
        <taxon>Bacillota</taxon>
        <taxon>Bacilli</taxon>
        <taxon>Bacillales</taxon>
        <taxon>Bacillaceae</taxon>
        <taxon>Oceanobacillus</taxon>
    </lineage>
</organism>
<evidence type="ECO:0000313" key="5">
    <source>
        <dbReference type="Proteomes" id="UP000624041"/>
    </source>
</evidence>
<comment type="caution">
    <text evidence="4">The sequence shown here is derived from an EMBL/GenBank/DDBJ whole genome shotgun (WGS) entry which is preliminary data.</text>
</comment>
<evidence type="ECO:0000256" key="1">
    <source>
        <dbReference type="SAM" id="MobiDB-lite"/>
    </source>
</evidence>